<dbReference type="Gene3D" id="1.10.340.70">
    <property type="match status" value="1"/>
</dbReference>
<gene>
    <name evidence="3" type="ORF">Sradi_0710600</name>
</gene>
<sequence length="378" mass="42766">MQLGDVSFEKVNTSLYGFAREVVHPWDMISLPLKMGAGATRKTCVLKFLVVDVPFAYNVILGRPTLNAFQAVFLIYHMKIKFPTLGGVGKVQSDHLQSRKCYIEAVRKGQKRNLDEGHERVPPSKKRKEAIAEGAPEEVEVPAKVQPVEELLNIEITPGTPDKTTRIGSHLERKIKEEIILCLQLNADIFAWEPQDLEGIDPPQEARALLAVQPIRTGEDWRGPIIRWIEEGHLPDDRWEATRLKTRVACFMIQGGTLYERSYTHPLLRCLSTKEGVHVLEEIHSRWCGAHAGTWTLANKALRAGYFWPTMKQDAKHLVSKCKRCQKHFSLIHQLAEPLTTMLSPCPFTQSGMDIIGPFPVASGQRKFLLVAINYFTK</sequence>
<dbReference type="PANTHER" id="PTHR47266">
    <property type="entry name" value="ENDONUCLEASE-RELATED"/>
    <property type="match status" value="1"/>
</dbReference>
<dbReference type="InterPro" id="IPR041588">
    <property type="entry name" value="Integrase_H2C2"/>
</dbReference>
<feature type="region of interest" description="Disordered" evidence="1">
    <location>
        <begin position="113"/>
        <end position="136"/>
    </location>
</feature>
<reference evidence="3" key="1">
    <citation type="submission" date="2020-06" db="EMBL/GenBank/DDBJ databases">
        <authorList>
            <person name="Li T."/>
            <person name="Hu X."/>
            <person name="Zhang T."/>
            <person name="Song X."/>
            <person name="Zhang H."/>
            <person name="Dai N."/>
            <person name="Sheng W."/>
            <person name="Hou X."/>
            <person name="Wei L."/>
        </authorList>
    </citation>
    <scope>NUCLEOTIDE SEQUENCE</scope>
    <source>
        <strain evidence="3">G02</strain>
        <tissue evidence="3">Leaf</tissue>
    </source>
</reference>
<reference evidence="3" key="2">
    <citation type="journal article" date="2024" name="Plant">
        <title>Genomic evolution and insights into agronomic trait innovations of Sesamum species.</title>
        <authorList>
            <person name="Miao H."/>
            <person name="Wang L."/>
            <person name="Qu L."/>
            <person name="Liu H."/>
            <person name="Sun Y."/>
            <person name="Le M."/>
            <person name="Wang Q."/>
            <person name="Wei S."/>
            <person name="Zheng Y."/>
            <person name="Lin W."/>
            <person name="Duan Y."/>
            <person name="Cao H."/>
            <person name="Xiong S."/>
            <person name="Wang X."/>
            <person name="Wei L."/>
            <person name="Li C."/>
            <person name="Ma Q."/>
            <person name="Ju M."/>
            <person name="Zhao R."/>
            <person name="Li G."/>
            <person name="Mu C."/>
            <person name="Tian Q."/>
            <person name="Mei H."/>
            <person name="Zhang T."/>
            <person name="Gao T."/>
            <person name="Zhang H."/>
        </authorList>
    </citation>
    <scope>NUCLEOTIDE SEQUENCE</scope>
    <source>
        <strain evidence="3">G02</strain>
    </source>
</reference>
<accession>A0AAW2VRE0</accession>
<evidence type="ECO:0000259" key="2">
    <source>
        <dbReference type="Pfam" id="PF17921"/>
    </source>
</evidence>
<evidence type="ECO:0000256" key="1">
    <source>
        <dbReference type="SAM" id="MobiDB-lite"/>
    </source>
</evidence>
<evidence type="ECO:0000313" key="3">
    <source>
        <dbReference type="EMBL" id="KAL0430846.1"/>
    </source>
</evidence>
<dbReference type="InterPro" id="IPR052160">
    <property type="entry name" value="Gypsy_RT_Integrase-like"/>
</dbReference>
<comment type="caution">
    <text evidence="3">The sequence shown here is derived from an EMBL/GenBank/DDBJ whole genome shotgun (WGS) entry which is preliminary data.</text>
</comment>
<dbReference type="Pfam" id="PF17921">
    <property type="entry name" value="Integrase_H2C2"/>
    <property type="match status" value="1"/>
</dbReference>
<name>A0AAW2VRE0_SESRA</name>
<protein>
    <recommendedName>
        <fullName evidence="2">Integrase zinc-binding domain-containing protein</fullName>
    </recommendedName>
</protein>
<dbReference type="EMBL" id="JACGWJ010000003">
    <property type="protein sequence ID" value="KAL0430846.1"/>
    <property type="molecule type" value="Genomic_DNA"/>
</dbReference>
<feature type="compositionally biased region" description="Basic and acidic residues" evidence="1">
    <location>
        <begin position="113"/>
        <end position="122"/>
    </location>
</feature>
<feature type="domain" description="Integrase zinc-binding" evidence="2">
    <location>
        <begin position="278"/>
        <end position="328"/>
    </location>
</feature>
<dbReference type="AlphaFoldDB" id="A0AAW2VRE0"/>
<proteinExistence type="predicted"/>
<organism evidence="3">
    <name type="scientific">Sesamum radiatum</name>
    <name type="common">Black benniseed</name>
    <dbReference type="NCBI Taxonomy" id="300843"/>
    <lineage>
        <taxon>Eukaryota</taxon>
        <taxon>Viridiplantae</taxon>
        <taxon>Streptophyta</taxon>
        <taxon>Embryophyta</taxon>
        <taxon>Tracheophyta</taxon>
        <taxon>Spermatophyta</taxon>
        <taxon>Magnoliopsida</taxon>
        <taxon>eudicotyledons</taxon>
        <taxon>Gunneridae</taxon>
        <taxon>Pentapetalae</taxon>
        <taxon>asterids</taxon>
        <taxon>lamiids</taxon>
        <taxon>Lamiales</taxon>
        <taxon>Pedaliaceae</taxon>
        <taxon>Sesamum</taxon>
    </lineage>
</organism>